<gene>
    <name evidence="1" type="ORF">DDZ16_17485</name>
</gene>
<organism evidence="1 2">
    <name type="scientific">Marinilabilia rubra</name>
    <dbReference type="NCBI Taxonomy" id="2162893"/>
    <lineage>
        <taxon>Bacteria</taxon>
        <taxon>Pseudomonadati</taxon>
        <taxon>Bacteroidota</taxon>
        <taxon>Bacteroidia</taxon>
        <taxon>Marinilabiliales</taxon>
        <taxon>Marinilabiliaceae</taxon>
        <taxon>Marinilabilia</taxon>
    </lineage>
</organism>
<proteinExistence type="predicted"/>
<evidence type="ECO:0000313" key="2">
    <source>
        <dbReference type="Proteomes" id="UP000244956"/>
    </source>
</evidence>
<keyword evidence="2" id="KW-1185">Reference proteome</keyword>
<sequence>MSANLTLIFSLPKSVHFPETPNWNLTAEDTVKKGESKRIVTLKSSEIIDRGRPKLQDRFK</sequence>
<dbReference type="Proteomes" id="UP000244956">
    <property type="component" value="Unassembled WGS sequence"/>
</dbReference>
<accession>A0A2U2B504</accession>
<dbReference type="AlphaFoldDB" id="A0A2U2B504"/>
<name>A0A2U2B504_9BACT</name>
<reference evidence="1 2" key="1">
    <citation type="submission" date="2018-05" db="EMBL/GenBank/DDBJ databases">
        <title>Marinilabilia rubrum sp. nov., isolated from saltern sediment.</title>
        <authorList>
            <person name="Zhang R."/>
        </authorList>
    </citation>
    <scope>NUCLEOTIDE SEQUENCE [LARGE SCALE GENOMIC DNA]</scope>
    <source>
        <strain evidence="1 2">WTE16</strain>
    </source>
</reference>
<protein>
    <submittedName>
        <fullName evidence="1">Uncharacterized protein</fullName>
    </submittedName>
</protein>
<dbReference type="EMBL" id="QEWP01000019">
    <property type="protein sequence ID" value="PWD98133.1"/>
    <property type="molecule type" value="Genomic_DNA"/>
</dbReference>
<comment type="caution">
    <text evidence="1">The sequence shown here is derived from an EMBL/GenBank/DDBJ whole genome shotgun (WGS) entry which is preliminary data.</text>
</comment>
<evidence type="ECO:0000313" key="1">
    <source>
        <dbReference type="EMBL" id="PWD98133.1"/>
    </source>
</evidence>